<protein>
    <submittedName>
        <fullName evidence="2">Glutamine amidotransferase</fullName>
    </submittedName>
</protein>
<dbReference type="Gene3D" id="3.40.50.880">
    <property type="match status" value="1"/>
</dbReference>
<dbReference type="EMBL" id="JAAHFQ010000474">
    <property type="protein sequence ID" value="NER30035.1"/>
    <property type="molecule type" value="Genomic_DNA"/>
</dbReference>
<dbReference type="InterPro" id="IPR044992">
    <property type="entry name" value="ChyE-like"/>
</dbReference>
<feature type="domain" description="Glutamine amidotransferase" evidence="1">
    <location>
        <begin position="24"/>
        <end position="184"/>
    </location>
</feature>
<proteinExistence type="predicted"/>
<dbReference type="AlphaFoldDB" id="A0A6B3NGK9"/>
<evidence type="ECO:0000259" key="1">
    <source>
        <dbReference type="Pfam" id="PF00117"/>
    </source>
</evidence>
<dbReference type="GO" id="GO:0016740">
    <property type="term" value="F:transferase activity"/>
    <property type="evidence" value="ECO:0007669"/>
    <property type="project" value="UniProtKB-KW"/>
</dbReference>
<dbReference type="InterPro" id="IPR029062">
    <property type="entry name" value="Class_I_gatase-like"/>
</dbReference>
<name>A0A6B3NGK9_9CYAN</name>
<dbReference type="PROSITE" id="PS51273">
    <property type="entry name" value="GATASE_TYPE_1"/>
    <property type="match status" value="1"/>
</dbReference>
<dbReference type="GO" id="GO:0005829">
    <property type="term" value="C:cytosol"/>
    <property type="evidence" value="ECO:0007669"/>
    <property type="project" value="TreeGrafter"/>
</dbReference>
<keyword evidence="2" id="KW-0315">Glutamine amidotransferase</keyword>
<dbReference type="PANTHER" id="PTHR42695:SF5">
    <property type="entry name" value="GLUTAMINE AMIDOTRANSFERASE YLR126C-RELATED"/>
    <property type="match status" value="1"/>
</dbReference>
<comment type="caution">
    <text evidence="2">The sequence shown here is derived from an EMBL/GenBank/DDBJ whole genome shotgun (WGS) entry which is preliminary data.</text>
</comment>
<dbReference type="Pfam" id="PF00117">
    <property type="entry name" value="GATase"/>
    <property type="match status" value="1"/>
</dbReference>
<evidence type="ECO:0000313" key="2">
    <source>
        <dbReference type="EMBL" id="NER30035.1"/>
    </source>
</evidence>
<dbReference type="CDD" id="cd01741">
    <property type="entry name" value="GATase1_1"/>
    <property type="match status" value="1"/>
</dbReference>
<dbReference type="SUPFAM" id="SSF52317">
    <property type="entry name" value="Class I glutamine amidotransferase-like"/>
    <property type="match status" value="1"/>
</dbReference>
<gene>
    <name evidence="2" type="ORF">F6J89_21050</name>
</gene>
<keyword evidence="2" id="KW-0808">Transferase</keyword>
<dbReference type="NCBIfam" id="NF005458">
    <property type="entry name" value="PRK07053.1"/>
    <property type="match status" value="1"/>
</dbReference>
<accession>A0A6B3NGK9</accession>
<organism evidence="2">
    <name type="scientific">Symploca sp. SIO1C4</name>
    <dbReference type="NCBI Taxonomy" id="2607765"/>
    <lineage>
        <taxon>Bacteria</taxon>
        <taxon>Bacillati</taxon>
        <taxon>Cyanobacteriota</taxon>
        <taxon>Cyanophyceae</taxon>
        <taxon>Coleofasciculales</taxon>
        <taxon>Coleofasciculaceae</taxon>
        <taxon>Symploca</taxon>
    </lineage>
</organism>
<dbReference type="InterPro" id="IPR017926">
    <property type="entry name" value="GATASE"/>
</dbReference>
<dbReference type="PANTHER" id="PTHR42695">
    <property type="entry name" value="GLUTAMINE AMIDOTRANSFERASE YLR126C-RELATED"/>
    <property type="match status" value="1"/>
</dbReference>
<sequence>MQSKQATVIRHLAFEDLGTLAPVLNQAGYSIKYLEAGQDNLQSIEFDQPDLLVILGGPIGAYEEKDYPFLLDELRILSSRFQADLPVLGICLGSQLMARALGASVYPSGSKEIGWSPITLTTAGQKSPLRFLSGEYTSMFHWHGDTFDLPAQSTLLASTPVCKHQAFMVGENSLGLQFHPEVTPLGLERWFIGHAVEIGATETVKVSQLRADTVEYGKKLEEQASAFWSEWVSGLDRRSPLTNLTKQHNLCLGRNS</sequence>
<reference evidence="2" key="1">
    <citation type="submission" date="2019-11" db="EMBL/GenBank/DDBJ databases">
        <title>Genomic insights into an expanded diversity of filamentous marine cyanobacteria reveals the extraordinary biosynthetic potential of Moorea and Okeania.</title>
        <authorList>
            <person name="Ferreira Leao T."/>
            <person name="Wang M."/>
            <person name="Moss N."/>
            <person name="Da Silva R."/>
            <person name="Sanders J."/>
            <person name="Nurk S."/>
            <person name="Gurevich A."/>
            <person name="Humphrey G."/>
            <person name="Reher R."/>
            <person name="Zhu Q."/>
            <person name="Belda-Ferre P."/>
            <person name="Glukhov E."/>
            <person name="Rex R."/>
            <person name="Dorrestein P.C."/>
            <person name="Knight R."/>
            <person name="Pevzner P."/>
            <person name="Gerwick W.H."/>
            <person name="Gerwick L."/>
        </authorList>
    </citation>
    <scope>NUCLEOTIDE SEQUENCE</scope>
    <source>
        <strain evidence="2">SIO1C4</strain>
    </source>
</reference>